<keyword evidence="4" id="KW-1185">Reference proteome</keyword>
<dbReference type="InterPro" id="IPR029058">
    <property type="entry name" value="AB_hydrolase_fold"/>
</dbReference>
<evidence type="ECO:0000256" key="1">
    <source>
        <dbReference type="SAM" id="SignalP"/>
    </source>
</evidence>
<reference evidence="3 4" key="1">
    <citation type="submission" date="2016-10" db="EMBL/GenBank/DDBJ databases">
        <authorList>
            <person name="de Groot N.N."/>
        </authorList>
    </citation>
    <scope>NUCLEOTIDE SEQUENCE [LARGE SCALE GENOMIC DNA]</scope>
    <source>
        <strain evidence="3 4">DSM 19938</strain>
    </source>
</reference>
<accession>A0A1H6ZAY0</accession>
<feature type="domain" description="AB hydrolase-1" evidence="2">
    <location>
        <begin position="37"/>
        <end position="261"/>
    </location>
</feature>
<feature type="signal peptide" evidence="1">
    <location>
        <begin position="1"/>
        <end position="27"/>
    </location>
</feature>
<dbReference type="InterPro" id="IPR000073">
    <property type="entry name" value="AB_hydrolase_1"/>
</dbReference>
<dbReference type="AlphaFoldDB" id="A0A1H6ZAY0"/>
<dbReference type="Gene3D" id="3.40.50.1820">
    <property type="entry name" value="alpha/beta hydrolase"/>
    <property type="match status" value="1"/>
</dbReference>
<dbReference type="PANTHER" id="PTHR37017:SF11">
    <property type="entry name" value="ESTERASE_LIPASE_THIOESTERASE DOMAIN-CONTAINING PROTEIN"/>
    <property type="match status" value="1"/>
</dbReference>
<sequence length="268" mass="29591">MKSKVIKSVFLQIVLLALILDAGSVQAQSTENKSVYVLVHGAWHGGWCWQKVSSRLRAGGADVYTPTLSGLGEHENTLNKEINLDTHIEDIVNLIEIEDLQNVILVGHSYAGTVIAGVADRIPERLKKLIYLDAMIVENGESALSVHPREAQESSRNSSKASNGLSIPPFPVEAFGVTDPADIKWVSARLTPQPYRTFTQKLILKNAYGNHLPLVYIACINPQMPVLKTFSDRVKTKKDWKHYSLNTGHDAMITAPDELSDLLKSVVK</sequence>
<dbReference type="SUPFAM" id="SSF53474">
    <property type="entry name" value="alpha/beta-Hydrolases"/>
    <property type="match status" value="1"/>
</dbReference>
<keyword evidence="1" id="KW-0732">Signal</keyword>
<dbReference type="STRING" id="408657.SAMN04487995_5072"/>
<feature type="chain" id="PRO_5011479839" evidence="1">
    <location>
        <begin position="28"/>
        <end position="268"/>
    </location>
</feature>
<proteinExistence type="predicted"/>
<dbReference type="EMBL" id="FNXY01000008">
    <property type="protein sequence ID" value="SEJ50589.1"/>
    <property type="molecule type" value="Genomic_DNA"/>
</dbReference>
<evidence type="ECO:0000313" key="3">
    <source>
        <dbReference type="EMBL" id="SEJ50589.1"/>
    </source>
</evidence>
<gene>
    <name evidence="3" type="ORF">SAMN04487995_5072</name>
</gene>
<evidence type="ECO:0000313" key="4">
    <source>
        <dbReference type="Proteomes" id="UP000199532"/>
    </source>
</evidence>
<name>A0A1H6ZAY0_9BACT</name>
<evidence type="ECO:0000259" key="2">
    <source>
        <dbReference type="Pfam" id="PF12697"/>
    </source>
</evidence>
<dbReference type="InterPro" id="IPR052897">
    <property type="entry name" value="Sec-Metab_Biosynth_Hydrolase"/>
</dbReference>
<dbReference type="PANTHER" id="PTHR37017">
    <property type="entry name" value="AB HYDROLASE-1 DOMAIN-CONTAINING PROTEIN-RELATED"/>
    <property type="match status" value="1"/>
</dbReference>
<organism evidence="3 4">
    <name type="scientific">Dyadobacter koreensis</name>
    <dbReference type="NCBI Taxonomy" id="408657"/>
    <lineage>
        <taxon>Bacteria</taxon>
        <taxon>Pseudomonadati</taxon>
        <taxon>Bacteroidota</taxon>
        <taxon>Cytophagia</taxon>
        <taxon>Cytophagales</taxon>
        <taxon>Spirosomataceae</taxon>
        <taxon>Dyadobacter</taxon>
    </lineage>
</organism>
<dbReference type="Proteomes" id="UP000199532">
    <property type="component" value="Unassembled WGS sequence"/>
</dbReference>
<dbReference type="Pfam" id="PF12697">
    <property type="entry name" value="Abhydrolase_6"/>
    <property type="match status" value="1"/>
</dbReference>
<dbReference type="OrthoDB" id="9112061at2"/>
<protein>
    <submittedName>
        <fullName evidence="3">Pimeloyl-ACP methyl ester carboxylesterase</fullName>
    </submittedName>
</protein>